<accession>A0AA39R3L3</accession>
<dbReference type="Proteomes" id="UP001166286">
    <property type="component" value="Unassembled WGS sequence"/>
</dbReference>
<feature type="signal peptide" evidence="1">
    <location>
        <begin position="1"/>
        <end position="24"/>
    </location>
</feature>
<feature type="chain" id="PRO_5041306321" evidence="1">
    <location>
        <begin position="25"/>
        <end position="347"/>
    </location>
</feature>
<protein>
    <submittedName>
        <fullName evidence="2">Uncharacterized protein</fullName>
    </submittedName>
</protein>
<evidence type="ECO:0000256" key="1">
    <source>
        <dbReference type="SAM" id="SignalP"/>
    </source>
</evidence>
<name>A0AA39R3L3_9LECA</name>
<keyword evidence="3" id="KW-1185">Reference proteome</keyword>
<reference evidence="2" key="1">
    <citation type="submission" date="2023-03" db="EMBL/GenBank/DDBJ databases">
        <title>Complete genome of Cladonia borealis.</title>
        <authorList>
            <person name="Park H."/>
        </authorList>
    </citation>
    <scope>NUCLEOTIDE SEQUENCE</scope>
    <source>
        <strain evidence="2">ANT050790</strain>
    </source>
</reference>
<evidence type="ECO:0000313" key="3">
    <source>
        <dbReference type="Proteomes" id="UP001166286"/>
    </source>
</evidence>
<dbReference type="AlphaFoldDB" id="A0AA39R3L3"/>
<gene>
    <name evidence="2" type="ORF">JMJ35_005006</name>
</gene>
<sequence length="347" mass="37681">MWHSLLLILLGHLISSSVFIGTSAQLFNGTNHSELSGVNSNQDFSGSGLDALPTSNQTVDPSSMIPKEFSAQFTQDLTRAIYALSTYITALLAMIAISAEDFAAYYAGGEYTFKSYADVQINIYSANSPTDPLKACHAIYGLQVAVYSISTMDAWYETSITLYWSRDGIKLPVGYIKIALVTGGSNLTLGLANATQGPGIQPYLLGLPNSTDLLGQDIDTFENVRVTISPTFGGERLTLQEVFLTLMLAVTIIAQHAVVQWVEPFNIKDTTTLDTEFEYQAIAPPRAQPPYFQYAYAALALRILPQAMFHTGKLEDVEFTVNVDGIPVGIGFLKRVEDSSASLVGTL</sequence>
<dbReference type="EMBL" id="JAFEKC020000009">
    <property type="protein sequence ID" value="KAK0512989.1"/>
    <property type="molecule type" value="Genomic_DNA"/>
</dbReference>
<proteinExistence type="predicted"/>
<keyword evidence="1" id="KW-0732">Signal</keyword>
<organism evidence="2 3">
    <name type="scientific">Cladonia borealis</name>
    <dbReference type="NCBI Taxonomy" id="184061"/>
    <lineage>
        <taxon>Eukaryota</taxon>
        <taxon>Fungi</taxon>
        <taxon>Dikarya</taxon>
        <taxon>Ascomycota</taxon>
        <taxon>Pezizomycotina</taxon>
        <taxon>Lecanoromycetes</taxon>
        <taxon>OSLEUM clade</taxon>
        <taxon>Lecanoromycetidae</taxon>
        <taxon>Lecanorales</taxon>
        <taxon>Lecanorineae</taxon>
        <taxon>Cladoniaceae</taxon>
        <taxon>Cladonia</taxon>
    </lineage>
</organism>
<comment type="caution">
    <text evidence="2">The sequence shown here is derived from an EMBL/GenBank/DDBJ whole genome shotgun (WGS) entry which is preliminary data.</text>
</comment>
<evidence type="ECO:0000313" key="2">
    <source>
        <dbReference type="EMBL" id="KAK0512989.1"/>
    </source>
</evidence>